<keyword evidence="5" id="KW-0811">Translocation</keyword>
<keyword evidence="2" id="KW-0813">Transport</keyword>
<evidence type="ECO:0000256" key="6">
    <source>
        <dbReference type="ARBA" id="ARBA00023132"/>
    </source>
</evidence>
<dbReference type="Pfam" id="PF21094">
    <property type="entry name" value="Nup188_SH3-like"/>
    <property type="match status" value="1"/>
</dbReference>
<keyword evidence="3" id="KW-0509">mRNA transport</keyword>
<evidence type="ECO:0000256" key="5">
    <source>
        <dbReference type="ARBA" id="ARBA00023010"/>
    </source>
</evidence>
<comment type="subcellular location">
    <subcellularLocation>
        <location evidence="1">Nucleus</location>
        <location evidence="1">Nuclear pore complex</location>
    </subcellularLocation>
</comment>
<dbReference type="EMBL" id="JAAMPI010000324">
    <property type="protein sequence ID" value="KAF4632705.1"/>
    <property type="molecule type" value="Genomic_DNA"/>
</dbReference>
<organism evidence="10 11">
    <name type="scientific">Cudoniella acicularis</name>
    <dbReference type="NCBI Taxonomy" id="354080"/>
    <lineage>
        <taxon>Eukaryota</taxon>
        <taxon>Fungi</taxon>
        <taxon>Dikarya</taxon>
        <taxon>Ascomycota</taxon>
        <taxon>Pezizomycotina</taxon>
        <taxon>Leotiomycetes</taxon>
        <taxon>Helotiales</taxon>
        <taxon>Tricladiaceae</taxon>
        <taxon>Cudoniella</taxon>
    </lineage>
</organism>
<dbReference type="GO" id="GO:0006606">
    <property type="term" value="P:protein import into nucleus"/>
    <property type="evidence" value="ECO:0007669"/>
    <property type="project" value="TreeGrafter"/>
</dbReference>
<evidence type="ECO:0000313" key="10">
    <source>
        <dbReference type="EMBL" id="KAF4632705.1"/>
    </source>
</evidence>
<dbReference type="GO" id="GO:0051028">
    <property type="term" value="P:mRNA transport"/>
    <property type="evidence" value="ECO:0007669"/>
    <property type="project" value="UniProtKB-KW"/>
</dbReference>
<evidence type="ECO:0000256" key="3">
    <source>
        <dbReference type="ARBA" id="ARBA00022816"/>
    </source>
</evidence>
<evidence type="ECO:0000259" key="9">
    <source>
        <dbReference type="Pfam" id="PF21093"/>
    </source>
</evidence>
<sequence>MVPIPESVYFPSLDKCLNGDLLLLSWRSIFSAIQSSSATDRQPTIEQFLSDPTVLALLAKPFDAFPPPNPQTKAAYETKTSAINVTPSSSARHDIKQVKDDSVWLSKVAKINELSALRVVVQECQSRTSAKLLGPFSEDELAGIRESAGNSKFTSPMTVSLLSRGIDQGEAQAEFGNEGNRRQRILVTYLSERRHLLKCAECLLHAGLIPASRESYSRKGKESEAAATWVENCGEALVGEIGGDQLENFALRCFAAIEANVQNIGNGSGWFEEECGKPEIEIEWIRTQILEATHAVELLLQILVPYTTIPSSQLEEPSLQILVRPLQCISMVISLTIFNVQRTLDHIMDPRSEAVVSADVPAENSFILNTQTIREVHEIAINAADMGFITAGPVILAWVSILKALDERVKESKTLLIEENEASVRLDRRSFVEPTDPYEAVVEEIMSAFDDNVIDYLARSAVNNAHVLDTISILSLQLGSSSDAFFSDTTGAMMRCAILSLVKCSQSGMGYMPEVIEALLSTLSGGQNYWDFVDSKHQSTFDPIAEFLEDGDLVDAFLWTARGRYPYEPLPFLRLIHAIASHPSHTDEDLKPAISVLNTIPQFTYRLPEDFVEYETAQEEDNLNKVLLRTPVHLFGPRSKSLGSQVQPRSLALTLVDKDFCIASGTEGRVISDSGPRVVTWHHEYSGLKYFGKLLETFLTASDLVDATTGLPADRDSVVEIIDILATLLLSTSKSGVNPASGKEDARNILETASSGLSRNRDITTVIFEIFEEELQRQSAVSGSEVPLGVLVSCLHFIHAMILVSPSRVWPLLARSSFLGVSRGSGRLSSIVESVELVSGRYEFLISCVRLYEALVADIVRNAIKRRSGVRSSGRFSAKEDAGAGVPDQLLSKVLQYFTRYLIDVLESSFSWKFVTQNDRRRLCKTIAITFDKILRYVYGIETKPKADESSEPTNTLIELPSKLAKSDSKVSAELASKITGILISSASQIVDSFLSPSSTSLKFQPLLVTYLDALDTPDSTTYLNELVLWTTQVNAVLAFSKTLMQVSNSLERPSSQLELQIFQAAPLIARLYAVTDVYKKDIVVLFEALIITANNASEPPSLLGHLGPRTAKNFLHILSDLDKPVSEEENVIAIWHFLSMVVSNKQQWFANYLLTGKTPRDAVGKVPSTTDSSALDKPLLTVALDSLSKINEIPKNQTLVMLEFVALAQNFWPWTVYGSPKHSDFIKSISEYAGTLRPIQPSSNIQGSMDACFQTRIAAYIAEILAMHLFHSRQTRNPSSVNDLIANLSWFIRFAVMPPSLNPSLHAQLKRNFETRFPRCTAQDLKRTTLEDRQLGKNYFYDIPLADKMLFSDQAWTGRKNDGLRAEFEHANVNLSLVDSQIALFHSWKVLAIEISSNISADVDLQRALIKVSIDCLIANSKSDFSEEIFFRLCHQRADLALILTQRLIEAKCTLPELKGLLTRTWETIRNFRGNFEKALLKEDTPYYRSLLKLLFIAIRAHACGDTRNANGNFNASVRMTRSAEIVPVILDIIKFVVAMGFRDSVSIIHDNPAESLPEDIALITGILQSCLQVPGIDLSQSQIVSTIVANDTARVATTLFSWSDSIAMEGDPIYGELSILFLLELSSIPLMAEQLAIDGVLGHIASANITSYLRRGNVSPFAEGAGLQRCYSIWARGILPFLLNLLDSVQGSIAAEVATFLNQFSPLLDQSAKAFEAPESSRTASKVQMKYISLSMCSEVHSLALLSFILNGFRDSLRGITEIPEVKWDAAGILENVDFWLGAKSVLRERIIPMGARDVELAKQKVDKGSSNGLGGAAFSRLEECVVSEMMGIRDVLSGGEA</sequence>
<keyword evidence="4" id="KW-0653">Protein transport</keyword>
<dbReference type="Pfam" id="PF18378">
    <property type="entry name" value="Nup188_C"/>
    <property type="match status" value="1"/>
</dbReference>
<evidence type="ECO:0000256" key="7">
    <source>
        <dbReference type="ARBA" id="ARBA00023242"/>
    </source>
</evidence>
<evidence type="ECO:0000256" key="4">
    <source>
        <dbReference type="ARBA" id="ARBA00022927"/>
    </source>
</evidence>
<keyword evidence="7" id="KW-0539">Nucleus</keyword>
<gene>
    <name evidence="10" type="ORF">G7Y89_g5417</name>
</gene>
<dbReference type="GO" id="GO:0006405">
    <property type="term" value="P:RNA export from nucleus"/>
    <property type="evidence" value="ECO:0007669"/>
    <property type="project" value="TreeGrafter"/>
</dbReference>
<dbReference type="Gene3D" id="1.25.10.70">
    <property type="match status" value="1"/>
</dbReference>
<dbReference type="Proteomes" id="UP000566819">
    <property type="component" value="Unassembled WGS sequence"/>
</dbReference>
<dbReference type="PANTHER" id="PTHR31431:SF1">
    <property type="entry name" value="NUCLEOPORIN NUP188"/>
    <property type="match status" value="1"/>
</dbReference>
<dbReference type="InterPro" id="IPR048883">
    <property type="entry name" value="Nup188_N-subdom_III"/>
</dbReference>
<feature type="domain" description="Nucleoporin Nup188 N-terminal subdomain III" evidence="9">
    <location>
        <begin position="678"/>
        <end position="1158"/>
    </location>
</feature>
<name>A0A8H4RMJ0_9HELO</name>
<dbReference type="InterPro" id="IPR041634">
    <property type="entry name" value="Nup188_C"/>
</dbReference>
<evidence type="ECO:0000259" key="8">
    <source>
        <dbReference type="Pfam" id="PF18378"/>
    </source>
</evidence>
<protein>
    <recommendedName>
        <fullName evidence="12">Nucleoporin</fullName>
    </recommendedName>
</protein>
<keyword evidence="6" id="KW-0906">Nuclear pore complex</keyword>
<dbReference type="PANTHER" id="PTHR31431">
    <property type="entry name" value="NUCLEOPORIN NUP188 HOMOLOG"/>
    <property type="match status" value="1"/>
</dbReference>
<evidence type="ECO:0000256" key="2">
    <source>
        <dbReference type="ARBA" id="ARBA00022448"/>
    </source>
</evidence>
<accession>A0A8H4RMJ0</accession>
<dbReference type="InterPro" id="IPR044840">
    <property type="entry name" value="Nup188"/>
</dbReference>
<dbReference type="GO" id="GO:0044611">
    <property type="term" value="C:nuclear pore inner ring"/>
    <property type="evidence" value="ECO:0007669"/>
    <property type="project" value="TreeGrafter"/>
</dbReference>
<comment type="caution">
    <text evidence="10">The sequence shown here is derived from an EMBL/GenBank/DDBJ whole genome shotgun (WGS) entry which is preliminary data.</text>
</comment>
<proteinExistence type="predicted"/>
<dbReference type="OrthoDB" id="102511at2759"/>
<reference evidence="10 11" key="1">
    <citation type="submission" date="2020-03" db="EMBL/GenBank/DDBJ databases">
        <title>Draft Genome Sequence of Cudoniella acicularis.</title>
        <authorList>
            <person name="Buettner E."/>
            <person name="Kellner H."/>
        </authorList>
    </citation>
    <scope>NUCLEOTIDE SEQUENCE [LARGE SCALE GENOMIC DNA]</scope>
    <source>
        <strain evidence="10 11">DSM 108380</strain>
    </source>
</reference>
<dbReference type="GO" id="GO:0017056">
    <property type="term" value="F:structural constituent of nuclear pore"/>
    <property type="evidence" value="ECO:0007669"/>
    <property type="project" value="InterPro"/>
</dbReference>
<evidence type="ECO:0000256" key="1">
    <source>
        <dbReference type="ARBA" id="ARBA00004567"/>
    </source>
</evidence>
<feature type="domain" description="Nuclear pore protein Nup188 C-terminal" evidence="8">
    <location>
        <begin position="1462"/>
        <end position="1839"/>
    </location>
</feature>
<evidence type="ECO:0008006" key="12">
    <source>
        <dbReference type="Google" id="ProtNLM"/>
    </source>
</evidence>
<evidence type="ECO:0000313" key="11">
    <source>
        <dbReference type="Proteomes" id="UP000566819"/>
    </source>
</evidence>
<keyword evidence="11" id="KW-1185">Reference proteome</keyword>
<dbReference type="Pfam" id="PF21093">
    <property type="entry name" value="Nup188_N-subdom_III"/>
    <property type="match status" value="1"/>
</dbReference>